<feature type="non-terminal residue" evidence="1">
    <location>
        <position position="1"/>
    </location>
</feature>
<feature type="non-terminal residue" evidence="1">
    <location>
        <position position="68"/>
    </location>
</feature>
<protein>
    <submittedName>
        <fullName evidence="1">Uncharacterized protein</fullName>
    </submittedName>
</protein>
<dbReference type="AlphaFoldDB" id="S4NXB6"/>
<proteinExistence type="predicted"/>
<name>S4NXB6_9NEOP</name>
<accession>S4NXB6</accession>
<dbReference type="EMBL" id="GAIX01010821">
    <property type="protein sequence ID" value="JAA81739.1"/>
    <property type="molecule type" value="Transcribed_RNA"/>
</dbReference>
<sequence length="68" mass="7853">RFHVFGVFHLLELLVEIEVGRVRFSIGLRLYGREGSCGDEVWFFVRQVLVHCVFVEGISFRVTQLVVG</sequence>
<organism evidence="1">
    <name type="scientific">Pararge aegeria</name>
    <name type="common">speckled wood butterfly</name>
    <dbReference type="NCBI Taxonomy" id="116150"/>
    <lineage>
        <taxon>Eukaryota</taxon>
        <taxon>Metazoa</taxon>
        <taxon>Ecdysozoa</taxon>
        <taxon>Arthropoda</taxon>
        <taxon>Hexapoda</taxon>
        <taxon>Insecta</taxon>
        <taxon>Pterygota</taxon>
        <taxon>Neoptera</taxon>
        <taxon>Endopterygota</taxon>
        <taxon>Lepidoptera</taxon>
        <taxon>Glossata</taxon>
        <taxon>Ditrysia</taxon>
        <taxon>Papilionoidea</taxon>
        <taxon>Nymphalidae</taxon>
        <taxon>Satyrinae</taxon>
        <taxon>Satyrini</taxon>
        <taxon>Parargina</taxon>
        <taxon>Pararge</taxon>
    </lineage>
</organism>
<reference evidence="1" key="1">
    <citation type="journal article" date="2013" name="BMC Genomics">
        <title>Unscrambling butterfly oogenesis.</title>
        <authorList>
            <person name="Carter J.M."/>
            <person name="Baker S.C."/>
            <person name="Pink R."/>
            <person name="Carter D.R."/>
            <person name="Collins A."/>
            <person name="Tomlin J."/>
            <person name="Gibbs M."/>
            <person name="Breuker C.J."/>
        </authorList>
    </citation>
    <scope>NUCLEOTIDE SEQUENCE</scope>
    <source>
        <tissue evidence="1">Ovary</tissue>
    </source>
</reference>
<reference evidence="1" key="2">
    <citation type="submission" date="2013-05" db="EMBL/GenBank/DDBJ databases">
        <authorList>
            <person name="Carter J.-M."/>
            <person name="Baker S.C."/>
            <person name="Pink R."/>
            <person name="Carter D.R.F."/>
            <person name="Collins A."/>
            <person name="Tomlin J."/>
            <person name="Gibbs M."/>
            <person name="Breuker C.J."/>
        </authorList>
    </citation>
    <scope>NUCLEOTIDE SEQUENCE</scope>
    <source>
        <tissue evidence="1">Ovary</tissue>
    </source>
</reference>
<evidence type="ECO:0000313" key="1">
    <source>
        <dbReference type="EMBL" id="JAA81739.1"/>
    </source>
</evidence>